<keyword evidence="3" id="KW-1185">Reference proteome</keyword>
<dbReference type="KEGG" id="msar:MSAR_35380"/>
<evidence type="ECO:0000313" key="2">
    <source>
        <dbReference type="EMBL" id="BBY60402.1"/>
    </source>
</evidence>
<dbReference type="AlphaFoldDB" id="A0A7I7STS1"/>
<sequence>MNGSPDPHALRELCDLAAMLSRLDRAITAAEWQDDDELCGIVTDARHEVAKQQRAVGDVVGDATALAAIEAARLSVARAVLAVDATRSENTSSSDAWRFPLPIGRRPAAGLGARVLAEVRHIAVGRPRAILFRVVITLAIALSLVAGYHLTEIKRYDLSGLTLYLFSAVVGSVICTNALCFDAERVRQRLADGDRMWQVLAVKNLAMALMITAAGLPVVAALWWATEVNPVALIDQLVTMVFIWLGVGNVLSVVYPLRHEPVTARLHDGTWKPYLFTFVISYGVGLTVNLTIYWRLWARQAANDHLTGGTWVAFILVLASSVLSWLLLTVFAVACSQQPALRRALSREMIPYRASP</sequence>
<feature type="transmembrane region" description="Helical" evidence="1">
    <location>
        <begin position="237"/>
        <end position="255"/>
    </location>
</feature>
<feature type="transmembrane region" description="Helical" evidence="1">
    <location>
        <begin position="130"/>
        <end position="151"/>
    </location>
</feature>
<feature type="transmembrane region" description="Helical" evidence="1">
    <location>
        <begin position="275"/>
        <end position="296"/>
    </location>
</feature>
<evidence type="ECO:0000313" key="3">
    <source>
        <dbReference type="Proteomes" id="UP000466445"/>
    </source>
</evidence>
<keyword evidence="1" id="KW-0472">Membrane</keyword>
<dbReference type="RefSeq" id="WP_163698938.1">
    <property type="nucleotide sequence ID" value="NZ_AP022595.1"/>
</dbReference>
<keyword evidence="1" id="KW-1133">Transmembrane helix</keyword>
<feature type="transmembrane region" description="Helical" evidence="1">
    <location>
        <begin position="204"/>
        <end position="225"/>
    </location>
</feature>
<evidence type="ECO:0000256" key="1">
    <source>
        <dbReference type="SAM" id="Phobius"/>
    </source>
</evidence>
<accession>A0A7I7STS1</accession>
<protein>
    <submittedName>
        <fullName evidence="2">Uncharacterized protein</fullName>
    </submittedName>
</protein>
<dbReference type="Proteomes" id="UP000466445">
    <property type="component" value="Chromosome"/>
</dbReference>
<feature type="transmembrane region" description="Helical" evidence="1">
    <location>
        <begin position="308"/>
        <end position="334"/>
    </location>
</feature>
<reference evidence="2 3" key="1">
    <citation type="journal article" date="2019" name="Emerg. Microbes Infect.">
        <title>Comprehensive subspecies identification of 175 nontuberculous mycobacteria species based on 7547 genomic profiles.</title>
        <authorList>
            <person name="Matsumoto Y."/>
            <person name="Kinjo T."/>
            <person name="Motooka D."/>
            <person name="Nabeya D."/>
            <person name="Jung N."/>
            <person name="Uechi K."/>
            <person name="Horii T."/>
            <person name="Iida T."/>
            <person name="Fujita J."/>
            <person name="Nakamura S."/>
        </authorList>
    </citation>
    <scope>NUCLEOTIDE SEQUENCE [LARGE SCALE GENOMIC DNA]</scope>
    <source>
        <strain evidence="2 3">JCM 30395</strain>
    </source>
</reference>
<dbReference type="EMBL" id="AP022595">
    <property type="protein sequence ID" value="BBY60402.1"/>
    <property type="molecule type" value="Genomic_DNA"/>
</dbReference>
<proteinExistence type="predicted"/>
<name>A0A7I7STS1_9MYCO</name>
<gene>
    <name evidence="2" type="ORF">MSAR_35380</name>
</gene>
<organism evidence="2 3">
    <name type="scientific">Mycolicibacterium sarraceniae</name>
    <dbReference type="NCBI Taxonomy" id="1534348"/>
    <lineage>
        <taxon>Bacteria</taxon>
        <taxon>Bacillati</taxon>
        <taxon>Actinomycetota</taxon>
        <taxon>Actinomycetes</taxon>
        <taxon>Mycobacteriales</taxon>
        <taxon>Mycobacteriaceae</taxon>
        <taxon>Mycolicibacterium</taxon>
    </lineage>
</organism>
<feature type="transmembrane region" description="Helical" evidence="1">
    <location>
        <begin position="163"/>
        <end position="183"/>
    </location>
</feature>
<keyword evidence="1" id="KW-0812">Transmembrane</keyword>